<dbReference type="GeneID" id="34557210"/>
<evidence type="ECO:0000313" key="1">
    <source>
        <dbReference type="EMBL" id="OHF00735.1"/>
    </source>
</evidence>
<organism evidence="1 2">
    <name type="scientific">Colletotrichum orchidophilum</name>
    <dbReference type="NCBI Taxonomy" id="1209926"/>
    <lineage>
        <taxon>Eukaryota</taxon>
        <taxon>Fungi</taxon>
        <taxon>Dikarya</taxon>
        <taxon>Ascomycota</taxon>
        <taxon>Pezizomycotina</taxon>
        <taxon>Sordariomycetes</taxon>
        <taxon>Hypocreomycetidae</taxon>
        <taxon>Glomerellales</taxon>
        <taxon>Glomerellaceae</taxon>
        <taxon>Colletotrichum</taxon>
    </lineage>
</organism>
<reference evidence="1 2" key="1">
    <citation type="submission" date="2016-09" db="EMBL/GenBank/DDBJ databases">
        <authorList>
            <person name="Capua I."/>
            <person name="De Benedictis P."/>
            <person name="Joannis T."/>
            <person name="Lombin L.H."/>
            <person name="Cattoli G."/>
        </authorList>
    </citation>
    <scope>NUCLEOTIDE SEQUENCE [LARGE SCALE GENOMIC DNA]</scope>
    <source>
        <strain evidence="1 2">IMI 309357</strain>
    </source>
</reference>
<proteinExistence type="predicted"/>
<accession>A0A1G4BH78</accession>
<dbReference type="AlphaFoldDB" id="A0A1G4BH78"/>
<name>A0A1G4BH78_9PEZI</name>
<dbReference type="RefSeq" id="XP_022477877.1">
    <property type="nucleotide sequence ID" value="XM_022615700.1"/>
</dbReference>
<protein>
    <recommendedName>
        <fullName evidence="3">F-box domain-containing protein</fullName>
    </recommendedName>
</protein>
<keyword evidence="2" id="KW-1185">Reference proteome</keyword>
<evidence type="ECO:0008006" key="3">
    <source>
        <dbReference type="Google" id="ProtNLM"/>
    </source>
</evidence>
<dbReference type="STRING" id="1209926.A0A1G4BH78"/>
<gene>
    <name evidence="1" type="ORF">CORC01_04052</name>
</gene>
<sequence>METLPQDIVDDIISYLVPQQHPTPIQPYDTRVRPIRPLALIATVSRRLQAAVERATFRSLKITSDEFPRFTELLTPARRYHLTSLIVTIILPAYDEAASHRAESPEERLVNDKSYSNGIKSLFEILRGWEDQDPESISCRLALLINHPESPSDRPWPTKYVPWGEIYPEEEGIYEGRYLHSFIELRDCQLLPSLARVKQLVMMHQEGRYGRRNTYPKVPIILASKMPNLERLKLFMDDDEKRFGDIRIRNRNEAAQAIQELSLPALRKAEFEFFQRRYRNERARPPALHEPGIPDPLSSALCVFSENLVDLSVTGAFDHSLLRPMQGLNKTTWPNLRFLDINMHATSPSGTWYFIKSDGSPDHRPYNHRSSTNNAHSDLHNEEFSFVEEAAYARMTPAEVFRCKPDDGQMAPFIDAYADALSVMPKLTSAALNFQLEYEAEDDEPIWMCVAYFAPCRTAPKHPPRMLCPHCNRGVTRQLVKLYLDWEPSEALAAKLRAIGDEFYEAPMVEKNMAEFMDQHELDDITDA</sequence>
<evidence type="ECO:0000313" key="2">
    <source>
        <dbReference type="Proteomes" id="UP000176998"/>
    </source>
</evidence>
<dbReference type="EMBL" id="MJBS01000025">
    <property type="protein sequence ID" value="OHF00735.1"/>
    <property type="molecule type" value="Genomic_DNA"/>
</dbReference>
<dbReference type="Proteomes" id="UP000176998">
    <property type="component" value="Unassembled WGS sequence"/>
</dbReference>
<dbReference type="OrthoDB" id="5333491at2759"/>
<comment type="caution">
    <text evidence="1">The sequence shown here is derived from an EMBL/GenBank/DDBJ whole genome shotgun (WGS) entry which is preliminary data.</text>
</comment>